<evidence type="ECO:0000313" key="3">
    <source>
        <dbReference type="EMBL" id="ACU69607.1"/>
    </source>
</evidence>
<name>C7PZ51_CATAD</name>
<keyword evidence="2" id="KW-0812">Transmembrane</keyword>
<keyword evidence="2" id="KW-0472">Membrane</keyword>
<dbReference type="RefSeq" id="WP_012784902.1">
    <property type="nucleotide sequence ID" value="NC_013131.1"/>
</dbReference>
<dbReference type="HOGENOM" id="CLU_2080534_0_0_11"/>
<dbReference type="Proteomes" id="UP000000851">
    <property type="component" value="Chromosome"/>
</dbReference>
<dbReference type="STRING" id="479433.Caci_0671"/>
<evidence type="ECO:0000256" key="2">
    <source>
        <dbReference type="SAM" id="Phobius"/>
    </source>
</evidence>
<protein>
    <submittedName>
        <fullName evidence="3">Uncharacterized protein</fullName>
    </submittedName>
</protein>
<proteinExistence type="predicted"/>
<keyword evidence="4" id="KW-1185">Reference proteome</keyword>
<dbReference type="EMBL" id="CP001700">
    <property type="protein sequence ID" value="ACU69607.1"/>
    <property type="molecule type" value="Genomic_DNA"/>
</dbReference>
<organism evidence="3 4">
    <name type="scientific">Catenulispora acidiphila (strain DSM 44928 / JCM 14897 / NBRC 102108 / NRRL B-24433 / ID139908)</name>
    <dbReference type="NCBI Taxonomy" id="479433"/>
    <lineage>
        <taxon>Bacteria</taxon>
        <taxon>Bacillati</taxon>
        <taxon>Actinomycetota</taxon>
        <taxon>Actinomycetes</taxon>
        <taxon>Catenulisporales</taxon>
        <taxon>Catenulisporaceae</taxon>
        <taxon>Catenulispora</taxon>
    </lineage>
</organism>
<gene>
    <name evidence="3" type="ordered locus">Caci_0671</name>
</gene>
<feature type="compositionally biased region" description="Basic and acidic residues" evidence="1">
    <location>
        <begin position="106"/>
        <end position="117"/>
    </location>
</feature>
<dbReference type="KEGG" id="cai:Caci_0671"/>
<feature type="transmembrane region" description="Helical" evidence="2">
    <location>
        <begin position="26"/>
        <end position="45"/>
    </location>
</feature>
<evidence type="ECO:0000256" key="1">
    <source>
        <dbReference type="SAM" id="MobiDB-lite"/>
    </source>
</evidence>
<sequence length="117" mass="11721">MNAVSGLLTPAQPLLAGSGSLDKTKPGLVAFLIVLALGVALWALLKNMGKQLGRAKDHFEAEDAALAAEAAVAPTPVPTPAGKAEAVADVPKQDGPKSATGKTKPKAKDATKDAAAE</sequence>
<feature type="region of interest" description="Disordered" evidence="1">
    <location>
        <begin position="72"/>
        <end position="117"/>
    </location>
</feature>
<keyword evidence="2" id="KW-1133">Transmembrane helix</keyword>
<accession>C7PZ51</accession>
<evidence type="ECO:0000313" key="4">
    <source>
        <dbReference type="Proteomes" id="UP000000851"/>
    </source>
</evidence>
<reference evidence="3 4" key="1">
    <citation type="journal article" date="2009" name="Stand. Genomic Sci.">
        <title>Complete genome sequence of Catenulispora acidiphila type strain (ID 139908).</title>
        <authorList>
            <person name="Copeland A."/>
            <person name="Lapidus A."/>
            <person name="Glavina Del Rio T."/>
            <person name="Nolan M."/>
            <person name="Lucas S."/>
            <person name="Chen F."/>
            <person name="Tice H."/>
            <person name="Cheng J.F."/>
            <person name="Bruce D."/>
            <person name="Goodwin L."/>
            <person name="Pitluck S."/>
            <person name="Mikhailova N."/>
            <person name="Pati A."/>
            <person name="Ivanova N."/>
            <person name="Mavromatis K."/>
            <person name="Chen A."/>
            <person name="Palaniappan K."/>
            <person name="Chain P."/>
            <person name="Land M."/>
            <person name="Hauser L."/>
            <person name="Chang Y.J."/>
            <person name="Jeffries C.D."/>
            <person name="Chertkov O."/>
            <person name="Brettin T."/>
            <person name="Detter J.C."/>
            <person name="Han C."/>
            <person name="Ali Z."/>
            <person name="Tindall B.J."/>
            <person name="Goker M."/>
            <person name="Bristow J."/>
            <person name="Eisen J.A."/>
            <person name="Markowitz V."/>
            <person name="Hugenholtz P."/>
            <person name="Kyrpides N.C."/>
            <person name="Klenk H.P."/>
        </authorList>
    </citation>
    <scope>NUCLEOTIDE SEQUENCE [LARGE SCALE GENOMIC DNA]</scope>
    <source>
        <strain evidence="4">DSM 44928 / JCM 14897 / NBRC 102108 / NRRL B-24433 / ID139908</strain>
    </source>
</reference>
<dbReference type="AlphaFoldDB" id="C7PZ51"/>
<dbReference type="InParanoid" id="C7PZ51"/>